<reference evidence="1" key="1">
    <citation type="submission" date="2016-08" db="EMBL/GenBank/DDBJ databases">
        <authorList>
            <person name="Seilhamer J.J."/>
        </authorList>
    </citation>
    <scope>NUCLEOTIDE SEQUENCE</scope>
    <source>
        <strain evidence="1">86</strain>
    </source>
</reference>
<name>A0A212L6B5_9HYPH</name>
<evidence type="ECO:0000313" key="1">
    <source>
        <dbReference type="EMBL" id="SCM73101.1"/>
    </source>
</evidence>
<accession>A0A212L6B5</accession>
<dbReference type="PANTHER" id="PTHR41791">
    <property type="entry name" value="SSL7039 PROTEIN"/>
    <property type="match status" value="1"/>
</dbReference>
<dbReference type="PIRSF" id="PIRSF028744">
    <property type="entry name" value="Addict_mod_HI1419"/>
    <property type="match status" value="1"/>
</dbReference>
<dbReference type="AlphaFoldDB" id="A0A212L6B5"/>
<dbReference type="EMBL" id="FMJD01000002">
    <property type="protein sequence ID" value="SCM73101.1"/>
    <property type="molecule type" value="Genomic_DNA"/>
</dbReference>
<dbReference type="RefSeq" id="WP_288199426.1">
    <property type="nucleotide sequence ID" value="NZ_LT608334.1"/>
</dbReference>
<sequence length="95" mass="10956">MIEVRQTLEFRDWLASLRDRRARERIAQRLVRLQAGLFGDAKFFEGLGELRVDYGPGYRVYFVRRGNVLIILLCGGDKRTQPADIARAKLMASEV</sequence>
<proteinExistence type="predicted"/>
<dbReference type="PANTHER" id="PTHR41791:SF1">
    <property type="entry name" value="SSL7039 PROTEIN"/>
    <property type="match status" value="1"/>
</dbReference>
<evidence type="ECO:0008006" key="2">
    <source>
        <dbReference type="Google" id="ProtNLM"/>
    </source>
</evidence>
<dbReference type="NCBIfam" id="TIGR02683">
    <property type="entry name" value="upstrm_HI1419"/>
    <property type="match status" value="1"/>
</dbReference>
<gene>
    <name evidence="1" type="ORF">KL86PLE_100829</name>
</gene>
<protein>
    <recommendedName>
        <fullName evidence="2">Addiction module killer protein</fullName>
    </recommendedName>
</protein>
<dbReference type="InterPro" id="IPR014056">
    <property type="entry name" value="TypeIITA-like_toxin_pred"/>
</dbReference>
<organism evidence="1">
    <name type="scientific">uncultured Pleomorphomonas sp</name>
    <dbReference type="NCBI Taxonomy" id="442121"/>
    <lineage>
        <taxon>Bacteria</taxon>
        <taxon>Pseudomonadati</taxon>
        <taxon>Pseudomonadota</taxon>
        <taxon>Alphaproteobacteria</taxon>
        <taxon>Hyphomicrobiales</taxon>
        <taxon>Pleomorphomonadaceae</taxon>
        <taxon>Pleomorphomonas</taxon>
        <taxon>environmental samples</taxon>
    </lineage>
</organism>